<reference evidence="1" key="1">
    <citation type="submission" date="2019-11" db="UniProtKB">
        <authorList>
            <consortium name="WormBaseParasite"/>
        </authorList>
    </citation>
    <scope>IDENTIFICATION</scope>
</reference>
<protein>
    <submittedName>
        <fullName evidence="1">Ovule protein</fullName>
    </submittedName>
</protein>
<name>A0A5K3G353_MESCO</name>
<accession>A0A5K3G353</accession>
<sequence length="90" mass="10076">SGQIFQLKSLVNRVYTHPLIRSLHKSTQISPRRNTSLAARILNSPLFHPDIYLGLSSHLGLEVSASMTHTSKGLNLHARMPPTTQRHQRG</sequence>
<dbReference type="AlphaFoldDB" id="A0A5K3G353"/>
<evidence type="ECO:0000313" key="1">
    <source>
        <dbReference type="WBParaSite" id="MCU_014730-RA"/>
    </source>
</evidence>
<proteinExistence type="predicted"/>
<dbReference type="WBParaSite" id="MCU_014730-RA">
    <property type="protein sequence ID" value="MCU_014730-RA"/>
    <property type="gene ID" value="MCU_014730"/>
</dbReference>
<organism evidence="1">
    <name type="scientific">Mesocestoides corti</name>
    <name type="common">Flatworm</name>
    <dbReference type="NCBI Taxonomy" id="53468"/>
    <lineage>
        <taxon>Eukaryota</taxon>
        <taxon>Metazoa</taxon>
        <taxon>Spiralia</taxon>
        <taxon>Lophotrochozoa</taxon>
        <taxon>Platyhelminthes</taxon>
        <taxon>Cestoda</taxon>
        <taxon>Eucestoda</taxon>
        <taxon>Cyclophyllidea</taxon>
        <taxon>Mesocestoididae</taxon>
        <taxon>Mesocestoides</taxon>
    </lineage>
</organism>